<protein>
    <recommendedName>
        <fullName evidence="7">FAD dependent oxidoreductase domain-containing protein</fullName>
    </recommendedName>
</protein>
<keyword evidence="6" id="KW-1133">Transmembrane helix</keyword>
<evidence type="ECO:0000256" key="3">
    <source>
        <dbReference type="ARBA" id="ARBA00022630"/>
    </source>
</evidence>
<sequence>MTTEKTNVVIVGAGIMGMSTALWMLESGKYSVTMLDKCDTLPAPDAASTDINKVRRWVNSMSDLAKDARTFWRKPEWEGTYHESGIVALSTKEDRGGMKFVTNAYDNCLNLGLNVKRLPDAAAIRSALDPSSSLPLGDFGGRQGYANAIGGWAEADRALEVGLKRVEKLGGVIRAGAEAIALIKDGNDVKGVETKSGERFLGDLVVVAAGAWTPQFFAYSGVSARLPPIVATGQSIAMLQLTPEEVKKYANVPVVLNFDNGWYIFPPSPQGLLKMSIHGAGYINPINGVSVPRTKLTPGAEDGAIPKVMLTALRESLAEVYPELAKKDYVSTRICWYCDSVTGDWLIDYHPDYNNLFVISGDSGHAFKFAAIIGREILKIIERQPSDFAVLWSFDPPKEMVEPADEKGDVATELTEVTHTGADVRGGMRKLLVEHELVKPEDLKA</sequence>
<evidence type="ECO:0000256" key="5">
    <source>
        <dbReference type="ARBA" id="ARBA00023002"/>
    </source>
</evidence>
<comment type="similarity">
    <text evidence="2">Belongs to the MSOX/MTOX family.</text>
</comment>
<evidence type="ECO:0000256" key="4">
    <source>
        <dbReference type="ARBA" id="ARBA00022827"/>
    </source>
</evidence>
<dbReference type="RefSeq" id="XP_066069273.1">
    <property type="nucleotide sequence ID" value="XM_066213176.1"/>
</dbReference>
<dbReference type="InterPro" id="IPR045170">
    <property type="entry name" value="MTOX"/>
</dbReference>
<evidence type="ECO:0000256" key="2">
    <source>
        <dbReference type="ARBA" id="ARBA00010989"/>
    </source>
</evidence>
<dbReference type="InterPro" id="IPR036188">
    <property type="entry name" value="FAD/NAD-bd_sf"/>
</dbReference>
<keyword evidence="4" id="KW-0274">FAD</keyword>
<feature type="transmembrane region" description="Helical" evidence="6">
    <location>
        <begin position="6"/>
        <end position="25"/>
    </location>
</feature>
<keyword evidence="6" id="KW-0812">Transmembrane</keyword>
<dbReference type="InterPro" id="IPR006076">
    <property type="entry name" value="FAD-dep_OxRdtase"/>
</dbReference>
<keyword evidence="5" id="KW-0560">Oxidoreductase</keyword>
<dbReference type="EMBL" id="CP143787">
    <property type="protein sequence ID" value="WVN88573.1"/>
    <property type="molecule type" value="Genomic_DNA"/>
</dbReference>
<keyword evidence="9" id="KW-1185">Reference proteome</keyword>
<keyword evidence="6" id="KW-0472">Membrane</keyword>
<evidence type="ECO:0000313" key="9">
    <source>
        <dbReference type="Proteomes" id="UP000094043"/>
    </source>
</evidence>
<dbReference type="GeneID" id="91087994"/>
<dbReference type="Gene3D" id="3.30.9.10">
    <property type="entry name" value="D-Amino Acid Oxidase, subunit A, domain 2"/>
    <property type="match status" value="1"/>
</dbReference>
<comment type="cofactor">
    <cofactor evidence="1">
        <name>FAD</name>
        <dbReference type="ChEBI" id="CHEBI:57692"/>
    </cofactor>
</comment>
<evidence type="ECO:0000259" key="7">
    <source>
        <dbReference type="Pfam" id="PF01266"/>
    </source>
</evidence>
<name>A0AAJ8M1Y6_9TREE</name>
<dbReference type="KEGG" id="cdep:91087994"/>
<dbReference type="GO" id="GO:0050031">
    <property type="term" value="F:L-pipecolate oxidase activity"/>
    <property type="evidence" value="ECO:0007669"/>
    <property type="project" value="TreeGrafter"/>
</dbReference>
<dbReference type="SUPFAM" id="SSF51905">
    <property type="entry name" value="FAD/NAD(P)-binding domain"/>
    <property type="match status" value="1"/>
</dbReference>
<dbReference type="Pfam" id="PF01266">
    <property type="entry name" value="DAO"/>
    <property type="match status" value="1"/>
</dbReference>
<keyword evidence="3" id="KW-0285">Flavoprotein</keyword>
<dbReference type="Gene3D" id="3.50.50.60">
    <property type="entry name" value="FAD/NAD(P)-binding domain"/>
    <property type="match status" value="1"/>
</dbReference>
<dbReference type="GO" id="GO:0004657">
    <property type="term" value="F:proline dehydrogenase activity"/>
    <property type="evidence" value="ECO:0007669"/>
    <property type="project" value="TreeGrafter"/>
</dbReference>
<reference evidence="8" key="3">
    <citation type="submission" date="2024-01" db="EMBL/GenBank/DDBJ databases">
        <authorList>
            <person name="Coelho M.A."/>
            <person name="David-Palma M."/>
            <person name="Shea T."/>
            <person name="Sun S."/>
            <person name="Cuomo C.A."/>
            <person name="Heitman J."/>
        </authorList>
    </citation>
    <scope>NUCLEOTIDE SEQUENCE</scope>
    <source>
        <strain evidence="8">CBS 7841</strain>
    </source>
</reference>
<feature type="domain" description="FAD dependent oxidoreductase" evidence="7">
    <location>
        <begin position="8"/>
        <end position="377"/>
    </location>
</feature>
<organism evidence="8 9">
    <name type="scientific">Cryptococcus depauperatus CBS 7841</name>
    <dbReference type="NCBI Taxonomy" id="1295531"/>
    <lineage>
        <taxon>Eukaryota</taxon>
        <taxon>Fungi</taxon>
        <taxon>Dikarya</taxon>
        <taxon>Basidiomycota</taxon>
        <taxon>Agaricomycotina</taxon>
        <taxon>Tremellomycetes</taxon>
        <taxon>Tremellales</taxon>
        <taxon>Cryptococcaceae</taxon>
        <taxon>Cryptococcus</taxon>
    </lineage>
</organism>
<dbReference type="GO" id="GO:0008115">
    <property type="term" value="F:sarcosine oxidase activity"/>
    <property type="evidence" value="ECO:0007669"/>
    <property type="project" value="TreeGrafter"/>
</dbReference>
<evidence type="ECO:0000313" key="8">
    <source>
        <dbReference type="EMBL" id="WVN88573.1"/>
    </source>
</evidence>
<reference evidence="8" key="1">
    <citation type="submission" date="2016-06" db="EMBL/GenBank/DDBJ databases">
        <authorList>
            <person name="Cuomo C."/>
            <person name="Litvintseva A."/>
            <person name="Heitman J."/>
            <person name="Chen Y."/>
            <person name="Sun S."/>
            <person name="Springer D."/>
            <person name="Dromer F."/>
            <person name="Young S."/>
            <person name="Zeng Q."/>
            <person name="Chapman S."/>
            <person name="Gujja S."/>
            <person name="Saif S."/>
            <person name="Birren B."/>
        </authorList>
    </citation>
    <scope>NUCLEOTIDE SEQUENCE</scope>
    <source>
        <strain evidence="8">CBS 7841</strain>
    </source>
</reference>
<reference evidence="8" key="2">
    <citation type="journal article" date="2022" name="Elife">
        <title>Obligate sexual reproduction of a homothallic fungus closely related to the Cryptococcus pathogenic species complex.</title>
        <authorList>
            <person name="Passer A.R."/>
            <person name="Clancey S.A."/>
            <person name="Shea T."/>
            <person name="David-Palma M."/>
            <person name="Averette A.F."/>
            <person name="Boekhout T."/>
            <person name="Porcel B.M."/>
            <person name="Nowrousian M."/>
            <person name="Cuomo C.A."/>
            <person name="Sun S."/>
            <person name="Heitman J."/>
            <person name="Coelho M.A."/>
        </authorList>
    </citation>
    <scope>NUCLEOTIDE SEQUENCE</scope>
    <source>
        <strain evidence="8">CBS 7841</strain>
    </source>
</reference>
<evidence type="ECO:0000256" key="1">
    <source>
        <dbReference type="ARBA" id="ARBA00001974"/>
    </source>
</evidence>
<dbReference type="Proteomes" id="UP000094043">
    <property type="component" value="Chromosome 4"/>
</dbReference>
<gene>
    <name evidence="8" type="ORF">L203_103784</name>
</gene>
<dbReference type="AlphaFoldDB" id="A0AAJ8M1Y6"/>
<dbReference type="PANTHER" id="PTHR10961">
    <property type="entry name" value="PEROXISOMAL SARCOSINE OXIDASE"/>
    <property type="match status" value="1"/>
</dbReference>
<dbReference type="GO" id="GO:0050660">
    <property type="term" value="F:flavin adenine dinucleotide binding"/>
    <property type="evidence" value="ECO:0007669"/>
    <property type="project" value="InterPro"/>
</dbReference>
<proteinExistence type="inferred from homology"/>
<dbReference type="PANTHER" id="PTHR10961:SF46">
    <property type="entry name" value="PEROXISOMAL SARCOSINE OXIDASE"/>
    <property type="match status" value="1"/>
</dbReference>
<evidence type="ECO:0000256" key="6">
    <source>
        <dbReference type="SAM" id="Phobius"/>
    </source>
</evidence>
<accession>A0AAJ8M1Y6</accession>